<evidence type="ECO:0000313" key="10">
    <source>
        <dbReference type="Proteomes" id="UP001642482"/>
    </source>
</evidence>
<accession>A0ABP0BMW7</accession>
<comment type="caution">
    <text evidence="9">The sequence shown here is derived from an EMBL/GenBank/DDBJ whole genome shotgun (WGS) entry which is preliminary data.</text>
</comment>
<evidence type="ECO:0000256" key="4">
    <source>
        <dbReference type="ARBA" id="ARBA00023125"/>
    </source>
</evidence>
<feature type="compositionally biased region" description="Low complexity" evidence="7">
    <location>
        <begin position="410"/>
        <end position="445"/>
    </location>
</feature>
<dbReference type="Proteomes" id="UP001642482">
    <property type="component" value="Unassembled WGS sequence"/>
</dbReference>
<dbReference type="SMART" id="SM00066">
    <property type="entry name" value="GAL4"/>
    <property type="match status" value="1"/>
</dbReference>
<evidence type="ECO:0000259" key="8">
    <source>
        <dbReference type="PROSITE" id="PS50048"/>
    </source>
</evidence>
<dbReference type="PANTHER" id="PTHR36206">
    <property type="entry name" value="ASPERCRYPTIN BIOSYNTHESIS CLUSTER-SPECIFIC TRANSCRIPTION REGULATOR ATNN-RELATED"/>
    <property type="match status" value="1"/>
</dbReference>
<evidence type="ECO:0000256" key="3">
    <source>
        <dbReference type="ARBA" id="ARBA00023015"/>
    </source>
</evidence>
<keyword evidence="3" id="KW-0805">Transcription regulation</keyword>
<dbReference type="EMBL" id="CAWUHD010000036">
    <property type="protein sequence ID" value="CAK7220559.1"/>
    <property type="molecule type" value="Genomic_DNA"/>
</dbReference>
<feature type="region of interest" description="Disordered" evidence="7">
    <location>
        <begin position="399"/>
        <end position="464"/>
    </location>
</feature>
<dbReference type="PROSITE" id="PS00463">
    <property type="entry name" value="ZN2_CY6_FUNGAL_1"/>
    <property type="match status" value="1"/>
</dbReference>
<keyword evidence="10" id="KW-1185">Reference proteome</keyword>
<dbReference type="InterPro" id="IPR001138">
    <property type="entry name" value="Zn2Cys6_DnaBD"/>
</dbReference>
<keyword evidence="6" id="KW-0539">Nucleus</keyword>
<feature type="domain" description="Zn(2)-C6 fungal-type" evidence="8">
    <location>
        <begin position="32"/>
        <end position="60"/>
    </location>
</feature>
<protein>
    <recommendedName>
        <fullName evidence="8">Zn(2)-C6 fungal-type domain-containing protein</fullName>
    </recommendedName>
</protein>
<dbReference type="SUPFAM" id="SSF57701">
    <property type="entry name" value="Zn2/Cys6 DNA-binding domain"/>
    <property type="match status" value="1"/>
</dbReference>
<dbReference type="Gene3D" id="4.10.240.10">
    <property type="entry name" value="Zn(2)-C6 fungal-type DNA-binding domain"/>
    <property type="match status" value="1"/>
</dbReference>
<proteinExistence type="predicted"/>
<keyword evidence="5" id="KW-0804">Transcription</keyword>
<dbReference type="InterPro" id="IPR052360">
    <property type="entry name" value="Transcr_Regulatory_Proteins"/>
</dbReference>
<keyword evidence="4" id="KW-0238">DNA-binding</keyword>
<dbReference type="CDD" id="cd00067">
    <property type="entry name" value="GAL4"/>
    <property type="match status" value="1"/>
</dbReference>
<sequence>MHSLGQGCLSTEDNRTSSTSSGRKGSKKVRSGCITCKIRKVKCDEAKPYCLRCTKTGRKCDGYLDDAALAIRRRRRRRACSSSLTDTLTAATQQKTTAGSASAILADAPKLSPAATPWLTAALGSRLPTLQPWESAEEKRSFDFFQHITAPRLAGDLDAVFWRVLVLQICHTEPAVRHAVLAISSLHETFLQTSLVSSKKNLTIETPATRSLASPRGHTTPQHEFALKQYNKAIAHLLDDMKTTSNEASSTGTRIKAASRPACRRPVAPLMTCLLFVCIEMLQGKDKEALIHLGQGRHLLKQLYPNQSTVVSGSSDNQTPQDTDPEMVVIRQHLVPLYTRLSLTSFLLGGNPEPIPAALKTLVAHRIPDTFDSIHALRATVHDFLEAVLRFTRRARPIKYPPTRRRRKSSSSFASYRSSSTLSSSPPTSPLSPSSPSSPISRQSPPASPSFDSDTPQADVPRPEPPRALLYELELEKVALSARLSRLRIALSLFRINQPTMMTAPMSPNAAATILLQIHLYLAEVWLATALARAESAFDAYAETFSTIVSLAVTVLDLEHQQQQKQQTQHVGSPAAIPSSVFTLETNVIPALYYVASKCRHRLVRKSALDVLIHNSHRRENLWRADVLGAIATRIIEMEEDHMWKGGRSKTADFESAVKEEGFQHVDPPRDGSSSKNGICIGDRVLLVQVEVASSDLDVGPATES</sequence>
<feature type="region of interest" description="Disordered" evidence="7">
    <location>
        <begin position="1"/>
        <end position="28"/>
    </location>
</feature>
<evidence type="ECO:0000313" key="9">
    <source>
        <dbReference type="EMBL" id="CAK7220559.1"/>
    </source>
</evidence>
<gene>
    <name evidence="9" type="ORF">SEUCBS140593_004274</name>
</gene>
<dbReference type="InterPro" id="IPR036864">
    <property type="entry name" value="Zn2-C6_fun-type_DNA-bd_sf"/>
</dbReference>
<name>A0ABP0BMW7_9PEZI</name>
<dbReference type="Pfam" id="PF11951">
    <property type="entry name" value="Fungal_trans_2"/>
    <property type="match status" value="1"/>
</dbReference>
<dbReference type="PANTHER" id="PTHR36206:SF16">
    <property type="entry name" value="TRANSCRIPTION FACTOR DOMAIN-CONTAINING PROTEIN-RELATED"/>
    <property type="match status" value="1"/>
</dbReference>
<evidence type="ECO:0000256" key="2">
    <source>
        <dbReference type="ARBA" id="ARBA00022833"/>
    </source>
</evidence>
<dbReference type="Pfam" id="PF00172">
    <property type="entry name" value="Zn_clus"/>
    <property type="match status" value="1"/>
</dbReference>
<organism evidence="9 10">
    <name type="scientific">Sporothrix eucalyptigena</name>
    <dbReference type="NCBI Taxonomy" id="1812306"/>
    <lineage>
        <taxon>Eukaryota</taxon>
        <taxon>Fungi</taxon>
        <taxon>Dikarya</taxon>
        <taxon>Ascomycota</taxon>
        <taxon>Pezizomycotina</taxon>
        <taxon>Sordariomycetes</taxon>
        <taxon>Sordariomycetidae</taxon>
        <taxon>Ophiostomatales</taxon>
        <taxon>Ophiostomataceae</taxon>
        <taxon>Sporothrix</taxon>
    </lineage>
</organism>
<evidence type="ECO:0000256" key="1">
    <source>
        <dbReference type="ARBA" id="ARBA00022723"/>
    </source>
</evidence>
<feature type="compositionally biased region" description="Basic residues" evidence="7">
    <location>
        <begin position="399"/>
        <end position="409"/>
    </location>
</feature>
<keyword evidence="1" id="KW-0479">Metal-binding</keyword>
<evidence type="ECO:0000256" key="5">
    <source>
        <dbReference type="ARBA" id="ARBA00023163"/>
    </source>
</evidence>
<keyword evidence="2" id="KW-0862">Zinc</keyword>
<evidence type="ECO:0000256" key="7">
    <source>
        <dbReference type="SAM" id="MobiDB-lite"/>
    </source>
</evidence>
<dbReference type="InterPro" id="IPR021858">
    <property type="entry name" value="Fun_TF"/>
</dbReference>
<dbReference type="PROSITE" id="PS50048">
    <property type="entry name" value="ZN2_CY6_FUNGAL_2"/>
    <property type="match status" value="1"/>
</dbReference>
<evidence type="ECO:0000256" key="6">
    <source>
        <dbReference type="ARBA" id="ARBA00023242"/>
    </source>
</evidence>
<reference evidence="9 10" key="1">
    <citation type="submission" date="2024-01" db="EMBL/GenBank/DDBJ databases">
        <authorList>
            <person name="Allen C."/>
            <person name="Tagirdzhanova G."/>
        </authorList>
    </citation>
    <scope>NUCLEOTIDE SEQUENCE [LARGE SCALE GENOMIC DNA]</scope>
</reference>